<dbReference type="SUPFAM" id="SSF74650">
    <property type="entry name" value="Galactose mutarotase-like"/>
    <property type="match status" value="1"/>
</dbReference>
<dbReference type="Pfam" id="PF02884">
    <property type="entry name" value="Lyase_8_C"/>
    <property type="match status" value="1"/>
</dbReference>
<evidence type="ECO:0000256" key="3">
    <source>
        <dbReference type="ARBA" id="ARBA00023239"/>
    </source>
</evidence>
<dbReference type="InterPro" id="IPR011071">
    <property type="entry name" value="Lyase_8-like_C"/>
</dbReference>
<keyword evidence="9" id="KW-1185">Reference proteome</keyword>
<dbReference type="Pfam" id="PF08124">
    <property type="entry name" value="Lyase_8_N"/>
    <property type="match status" value="1"/>
</dbReference>
<dbReference type="InterPro" id="IPR014718">
    <property type="entry name" value="GH-type_carb-bd"/>
</dbReference>
<gene>
    <name evidence="8" type="ORF">ACFQQL_05995</name>
</gene>
<feature type="transmembrane region" description="Helical" evidence="4">
    <location>
        <begin position="19"/>
        <end position="40"/>
    </location>
</feature>
<keyword evidence="4" id="KW-0812">Transmembrane</keyword>
<protein>
    <submittedName>
        <fullName evidence="8">Polysaccharide lyase 8 family protein</fullName>
    </submittedName>
</protein>
<dbReference type="RefSeq" id="WP_382392255.1">
    <property type="nucleotide sequence ID" value="NZ_JBHTCQ010000001.1"/>
</dbReference>
<reference evidence="9" key="1">
    <citation type="journal article" date="2019" name="Int. J. Syst. Evol. Microbiol.">
        <title>The Global Catalogue of Microorganisms (GCM) 10K type strain sequencing project: providing services to taxonomists for standard genome sequencing and annotation.</title>
        <authorList>
            <consortium name="The Broad Institute Genomics Platform"/>
            <consortium name="The Broad Institute Genome Sequencing Center for Infectious Disease"/>
            <person name="Wu L."/>
            <person name="Ma J."/>
        </authorList>
    </citation>
    <scope>NUCLEOTIDE SEQUENCE [LARGE SCALE GENOMIC DNA]</scope>
    <source>
        <strain evidence="9">JCM 1490</strain>
    </source>
</reference>
<feature type="domain" description="Polysaccharide lyase family 8 central" evidence="5">
    <location>
        <begin position="411"/>
        <end position="674"/>
    </location>
</feature>
<dbReference type="EMBL" id="JBHTCQ010000001">
    <property type="protein sequence ID" value="MFC7404654.1"/>
    <property type="molecule type" value="Genomic_DNA"/>
</dbReference>
<dbReference type="InterPro" id="IPR004103">
    <property type="entry name" value="Lyase_8_C"/>
</dbReference>
<evidence type="ECO:0000313" key="8">
    <source>
        <dbReference type="EMBL" id="MFC7404654.1"/>
    </source>
</evidence>
<evidence type="ECO:0000256" key="2">
    <source>
        <dbReference type="ARBA" id="ARBA00022729"/>
    </source>
</evidence>
<comment type="similarity">
    <text evidence="1">Belongs to the polysaccharide lyase 8 family.</text>
</comment>
<keyword evidence="3 8" id="KW-0456">Lyase</keyword>
<dbReference type="Pfam" id="PF02278">
    <property type="entry name" value="Lyase_8"/>
    <property type="match status" value="1"/>
</dbReference>
<dbReference type="CDD" id="cd01083">
    <property type="entry name" value="GAG_Lyase"/>
    <property type="match status" value="1"/>
</dbReference>
<dbReference type="InterPro" id="IPR006311">
    <property type="entry name" value="TAT_signal"/>
</dbReference>
<evidence type="ECO:0000256" key="4">
    <source>
        <dbReference type="SAM" id="Phobius"/>
    </source>
</evidence>
<evidence type="ECO:0000259" key="6">
    <source>
        <dbReference type="Pfam" id="PF02884"/>
    </source>
</evidence>
<feature type="domain" description="Polysaccharide lyase family 8 C-terminal" evidence="6">
    <location>
        <begin position="689"/>
        <end position="750"/>
    </location>
</feature>
<name>A0ABW2Q6M9_9MICO</name>
<dbReference type="SUPFAM" id="SSF48230">
    <property type="entry name" value="Chondroitin AC/alginate lyase"/>
    <property type="match status" value="1"/>
</dbReference>
<evidence type="ECO:0000259" key="5">
    <source>
        <dbReference type="Pfam" id="PF02278"/>
    </source>
</evidence>
<dbReference type="GO" id="GO:0016829">
    <property type="term" value="F:lyase activity"/>
    <property type="evidence" value="ECO:0007669"/>
    <property type="project" value="UniProtKB-KW"/>
</dbReference>
<keyword evidence="2" id="KW-0732">Signal</keyword>
<dbReference type="InterPro" id="IPR038970">
    <property type="entry name" value="Lyase_8"/>
</dbReference>
<dbReference type="Gene3D" id="2.60.220.10">
    <property type="entry name" value="Polysaccharide lyase family 8-like, C-terminal"/>
    <property type="match status" value="1"/>
</dbReference>
<feature type="domain" description="Polysaccharide lyase 8 N-terminal alpha-helical" evidence="7">
    <location>
        <begin position="57"/>
        <end position="368"/>
    </location>
</feature>
<proteinExistence type="inferred from homology"/>
<keyword evidence="4" id="KW-0472">Membrane</keyword>
<dbReference type="SUPFAM" id="SSF49863">
    <property type="entry name" value="Hyaluronate lyase-like, C-terminal domain"/>
    <property type="match status" value="1"/>
</dbReference>
<dbReference type="Gene3D" id="1.50.10.100">
    <property type="entry name" value="Chondroitin AC/alginate lyase"/>
    <property type="match status" value="1"/>
</dbReference>
<keyword evidence="4" id="KW-1133">Transmembrane helix</keyword>
<organism evidence="8 9">
    <name type="scientific">Georgenia alba</name>
    <dbReference type="NCBI Taxonomy" id="2233858"/>
    <lineage>
        <taxon>Bacteria</taxon>
        <taxon>Bacillati</taxon>
        <taxon>Actinomycetota</taxon>
        <taxon>Actinomycetes</taxon>
        <taxon>Micrococcales</taxon>
        <taxon>Bogoriellaceae</taxon>
        <taxon>Georgenia</taxon>
    </lineage>
</organism>
<dbReference type="InterPro" id="IPR008929">
    <property type="entry name" value="Chondroitin_lyas"/>
</dbReference>
<dbReference type="InterPro" id="IPR012970">
    <property type="entry name" value="Lyase_8_alpha_N"/>
</dbReference>
<dbReference type="PANTHER" id="PTHR38481:SF1">
    <property type="entry name" value="HYALURONATE LYASE"/>
    <property type="match status" value="1"/>
</dbReference>
<accession>A0ABW2Q6M9</accession>
<evidence type="ECO:0000259" key="7">
    <source>
        <dbReference type="Pfam" id="PF08124"/>
    </source>
</evidence>
<evidence type="ECO:0000256" key="1">
    <source>
        <dbReference type="ARBA" id="ARBA00006699"/>
    </source>
</evidence>
<dbReference type="InterPro" id="IPR003159">
    <property type="entry name" value="Lyase_8_central_dom"/>
</dbReference>
<dbReference type="InterPro" id="IPR011013">
    <property type="entry name" value="Gal_mutarotase_sf_dom"/>
</dbReference>
<dbReference type="Proteomes" id="UP001596455">
    <property type="component" value="Unassembled WGS sequence"/>
</dbReference>
<comment type="caution">
    <text evidence="8">The sequence shown here is derived from an EMBL/GenBank/DDBJ whole genome shotgun (WGS) entry which is preliminary data.</text>
</comment>
<sequence length="801" mass="87177">MAENDSDDTPARRLTRRRLLRLGGLALVGAATGLGTPMLLGSCDESPDEFSALRSRWLGLLTGGDEVDLTSRAVVAALDRIDSAARSHLETLDPTGRFLWPDLPFDGDDLERSIDIRRTFERIDAIALAFATRGSRFEGDAAVAERLVRGLDWMCEHRYHGGLEQTGNWYNWQIGAPMRLTSASLLLHEVLDEDRIQRYMDAVDAFCPEPALTGANRIWTSRVVAQRAALANDDAKLVLARDGIAPALRLVTSGDGFYADGSFIQHENHPYTGGYGLGILVSASWLLTLLDGSPWQFRGSELDNLFTWAREGMEPWLHKGSLLSPVRGRYIARQGNQDHAAGHDAVRALMRLASLAPPDLARDFAGLVRHTVDEDRFTDLLETTPIADLAQVGELASGPAVRSRATTPMTRLFPMMDRFVHRRPGFTFALAMSSSRIATYETVGGENVRGWHTGSGATYVYNDDLGHYDDHYWPTVDLTRLPGTTAAAEEPSVSYGHGHISDRDWVGGAILEDAAAIGMDFKAYVSGGSDSGLTAKKSWFVLGDEVAALGAGIASATGQQIQTTVENRKLQDPSVQELRVDGQALPAGTERMFARARWAHVSGPGEGTDIGYVFPGRADVRARRESRTGAWSHINYSAQHRDDTPHTRDYATLWFDHGQDPTEAAYSYIVLPGVRAAAAAAYAQDPAVEVLTNSTYVQSVRRGDVVAANFWRDGAPTVAGITCHGAASILLVRQDELLTLAVSDPTQKREDPLRINLGDKGASVSSRDPRVDVERLTPGITLAVDLAGARGRTSVVSLRLV</sequence>
<evidence type="ECO:0000313" key="9">
    <source>
        <dbReference type="Proteomes" id="UP001596455"/>
    </source>
</evidence>
<dbReference type="PANTHER" id="PTHR38481">
    <property type="entry name" value="HYALURONATE LYASE"/>
    <property type="match status" value="1"/>
</dbReference>
<dbReference type="PROSITE" id="PS51318">
    <property type="entry name" value="TAT"/>
    <property type="match status" value="1"/>
</dbReference>
<dbReference type="Gene3D" id="2.70.98.10">
    <property type="match status" value="1"/>
</dbReference>